<gene>
    <name evidence="11" type="ORF">A245_27684</name>
</gene>
<feature type="transmembrane region" description="Helical" evidence="9">
    <location>
        <begin position="31"/>
        <end position="52"/>
    </location>
</feature>
<dbReference type="Pfam" id="PF00324">
    <property type="entry name" value="AA_permease"/>
    <property type="match status" value="1"/>
</dbReference>
<feature type="transmembrane region" description="Helical" evidence="9">
    <location>
        <begin position="269"/>
        <end position="285"/>
    </location>
</feature>
<keyword evidence="4" id="KW-1003">Cell membrane</keyword>
<evidence type="ECO:0000256" key="6">
    <source>
        <dbReference type="ARBA" id="ARBA00022970"/>
    </source>
</evidence>
<feature type="transmembrane region" description="Helical" evidence="9">
    <location>
        <begin position="177"/>
        <end position="196"/>
    </location>
</feature>
<dbReference type="EMBL" id="AOKF01002374">
    <property type="protein sequence ID" value="EPN49870.1"/>
    <property type="molecule type" value="Genomic_DNA"/>
</dbReference>
<comment type="caution">
    <text evidence="11">The sequence shown here is derived from an EMBL/GenBank/DDBJ whole genome shotgun (WGS) entry which is preliminary data.</text>
</comment>
<keyword evidence="6" id="KW-0029">Amino-acid transport</keyword>
<accession>A0A656JT10</accession>
<sequence length="301" mass="32518">ALGSYMLVSGSGGPQASVSNLWEHGGFFPNGVSGLVMALAIIMFSFGGLEMLGFTAAEAEQPKTVIPKAINQVIYRILIFYIGALVVLLSLTPWDSLLASLNASGDSYSGSPFVQVFSMLGSDAAAHILNFVVLTAALSVYNSGTYCNSRMLVGMAEQGDAPKALAQVDKRGVPVKAIFASAAVTLVAVLLNYFVPQQALELLMSLVVATLVINWAMISYSHLKFRQHMNRTGQVPLFKALWYPYGNYVCLAFVVFILGIMLMIPGIQISVYAIPVWLAVMWVCYRAKNRRSVVVNAETGK</sequence>
<keyword evidence="5 9" id="KW-0812">Transmembrane</keyword>
<evidence type="ECO:0000256" key="7">
    <source>
        <dbReference type="ARBA" id="ARBA00022989"/>
    </source>
</evidence>
<evidence type="ECO:0000259" key="10">
    <source>
        <dbReference type="Pfam" id="PF00324"/>
    </source>
</evidence>
<evidence type="ECO:0000313" key="11">
    <source>
        <dbReference type="EMBL" id="EPN49870.1"/>
    </source>
</evidence>
<dbReference type="GO" id="GO:0055085">
    <property type="term" value="P:transmembrane transport"/>
    <property type="evidence" value="ECO:0007669"/>
    <property type="project" value="InterPro"/>
</dbReference>
<feature type="domain" description="Amino acid permease/ SLC12A" evidence="10">
    <location>
        <begin position="7"/>
        <end position="293"/>
    </location>
</feature>
<evidence type="ECO:0000256" key="8">
    <source>
        <dbReference type="ARBA" id="ARBA00023136"/>
    </source>
</evidence>
<name>A0A656JT10_PSESF</name>
<organism evidence="11 12">
    <name type="scientific">Pseudomonas syringae pv. actinidiae ICMP 19096</name>
    <dbReference type="NCBI Taxonomy" id="1194405"/>
    <lineage>
        <taxon>Bacteria</taxon>
        <taxon>Pseudomonadati</taxon>
        <taxon>Pseudomonadota</taxon>
        <taxon>Gammaproteobacteria</taxon>
        <taxon>Pseudomonadales</taxon>
        <taxon>Pseudomonadaceae</taxon>
        <taxon>Pseudomonas</taxon>
        <taxon>Pseudomonas syringae</taxon>
    </lineage>
</organism>
<dbReference type="AlphaFoldDB" id="A0A656JT10"/>
<keyword evidence="7 9" id="KW-1133">Transmembrane helix</keyword>
<protein>
    <submittedName>
        <fullName evidence="11">Aromatic amino acid permease</fullName>
    </submittedName>
</protein>
<reference evidence="11 12" key="1">
    <citation type="journal article" date="2013" name="PLoS Pathog.">
        <title>Genomic analysis of the Kiwifruit pathogen Pseudomonas syringae pv. actinidiae provides insight into the origins of an emergent plant disease.</title>
        <authorList>
            <person name="McCann H.C."/>
            <person name="Rikkerink E.H."/>
            <person name="Bertels F."/>
            <person name="Fiers M."/>
            <person name="Lu A."/>
            <person name="Rees-George J."/>
            <person name="Andersen M.T."/>
            <person name="Gleave A.P."/>
            <person name="Haubold B."/>
            <person name="Wohlers M.W."/>
            <person name="Guttman D.S."/>
            <person name="Wang P.W."/>
            <person name="Straub C."/>
            <person name="Vanneste J.L."/>
            <person name="Rainey P.B."/>
            <person name="Templeton M.D."/>
        </authorList>
    </citation>
    <scope>NUCLEOTIDE SEQUENCE [LARGE SCALE GENOMIC DNA]</scope>
    <source>
        <strain evidence="11 12">ICMP 19096</strain>
    </source>
</reference>
<dbReference type="Proteomes" id="UP000018849">
    <property type="component" value="Unassembled WGS sequence"/>
</dbReference>
<evidence type="ECO:0000313" key="12">
    <source>
        <dbReference type="Proteomes" id="UP000018849"/>
    </source>
</evidence>
<keyword evidence="8 9" id="KW-0472">Membrane</keyword>
<feature type="transmembrane region" description="Helical" evidence="9">
    <location>
        <begin position="73"/>
        <end position="94"/>
    </location>
</feature>
<dbReference type="GO" id="GO:0005886">
    <property type="term" value="C:plasma membrane"/>
    <property type="evidence" value="ECO:0007669"/>
    <property type="project" value="UniProtKB-SubCell"/>
</dbReference>
<evidence type="ECO:0000256" key="1">
    <source>
        <dbReference type="ARBA" id="ARBA00004651"/>
    </source>
</evidence>
<dbReference type="PANTHER" id="PTHR43495:SF4">
    <property type="entry name" value="AROMATIC AMINO ACID TRANSPORT PROTEIN AROP"/>
    <property type="match status" value="1"/>
</dbReference>
<feature type="transmembrane region" description="Helical" evidence="9">
    <location>
        <begin position="202"/>
        <end position="220"/>
    </location>
</feature>
<dbReference type="Gene3D" id="1.20.1740.10">
    <property type="entry name" value="Amino acid/polyamine transporter I"/>
    <property type="match status" value="1"/>
</dbReference>
<comment type="subcellular location">
    <subcellularLocation>
        <location evidence="1">Cell membrane</location>
        <topology evidence="1">Multi-pass membrane protein</topology>
    </subcellularLocation>
</comment>
<evidence type="ECO:0000256" key="9">
    <source>
        <dbReference type="SAM" id="Phobius"/>
    </source>
</evidence>
<evidence type="ECO:0000256" key="4">
    <source>
        <dbReference type="ARBA" id="ARBA00022475"/>
    </source>
</evidence>
<feature type="transmembrane region" description="Helical" evidence="9">
    <location>
        <begin position="241"/>
        <end position="263"/>
    </location>
</feature>
<comment type="similarity">
    <text evidence="2">Belongs to the amino acid-polyamine-organocation (APC) superfamily. Amino acid transporter (AAT) (TC 2.A.3.1) family.</text>
</comment>
<feature type="non-terminal residue" evidence="11">
    <location>
        <position position="1"/>
    </location>
</feature>
<proteinExistence type="inferred from homology"/>
<dbReference type="GO" id="GO:0006865">
    <property type="term" value="P:amino acid transport"/>
    <property type="evidence" value="ECO:0007669"/>
    <property type="project" value="UniProtKB-KW"/>
</dbReference>
<dbReference type="PANTHER" id="PTHR43495">
    <property type="entry name" value="GABA PERMEASE"/>
    <property type="match status" value="1"/>
</dbReference>
<dbReference type="InterPro" id="IPR004841">
    <property type="entry name" value="AA-permease/SLC12A_dom"/>
</dbReference>
<feature type="transmembrane region" description="Helical" evidence="9">
    <location>
        <begin position="114"/>
        <end position="141"/>
    </location>
</feature>
<evidence type="ECO:0000256" key="5">
    <source>
        <dbReference type="ARBA" id="ARBA00022692"/>
    </source>
</evidence>
<evidence type="ECO:0000256" key="3">
    <source>
        <dbReference type="ARBA" id="ARBA00022448"/>
    </source>
</evidence>
<keyword evidence="3" id="KW-0813">Transport</keyword>
<evidence type="ECO:0000256" key="2">
    <source>
        <dbReference type="ARBA" id="ARBA00008583"/>
    </source>
</evidence>